<keyword evidence="2" id="KW-0560">Oxidoreductase</keyword>
<comment type="similarity">
    <text evidence="1">Belongs to the short-chain dehydrogenases/reductases (SDR) family.</text>
</comment>
<accession>A0A8S1QS20</accession>
<sequence length="185" mass="22001">MYKNNMFVMEIMKVKYKLEQIWQWILGINNRSIRLNSKMVSLKIFIEGIQDNLSSKNMFQIRKFSIIIINRITDNKLFDRLMQEVGDRDVSILINNVGVDAFNRFHLISDEEIYKTIIVNCLPVTIICKRVIPQFLRRKGKKICDSKFIRFLLLFNVYRASKSYGEFLTQTLSVEYPELEIFALR</sequence>
<gene>
    <name evidence="3" type="ORF">PSON_ATCC_30995.1.T1130186</name>
</gene>
<evidence type="ECO:0000256" key="2">
    <source>
        <dbReference type="ARBA" id="ARBA00023002"/>
    </source>
</evidence>
<proteinExistence type="inferred from homology"/>
<dbReference type="Proteomes" id="UP000692954">
    <property type="component" value="Unassembled WGS sequence"/>
</dbReference>
<evidence type="ECO:0000256" key="1">
    <source>
        <dbReference type="ARBA" id="ARBA00006484"/>
    </source>
</evidence>
<dbReference type="InterPro" id="IPR051019">
    <property type="entry name" value="VLCFA-Steroid_DH"/>
</dbReference>
<evidence type="ECO:0000313" key="3">
    <source>
        <dbReference type="EMBL" id="CAD8117377.1"/>
    </source>
</evidence>
<dbReference type="PANTHER" id="PTHR43899:SF13">
    <property type="entry name" value="RH59310P"/>
    <property type="match status" value="1"/>
</dbReference>
<dbReference type="GO" id="GO:0016491">
    <property type="term" value="F:oxidoreductase activity"/>
    <property type="evidence" value="ECO:0007669"/>
    <property type="project" value="UniProtKB-KW"/>
</dbReference>
<dbReference type="PANTHER" id="PTHR43899">
    <property type="entry name" value="RH59310P"/>
    <property type="match status" value="1"/>
</dbReference>
<comment type="caution">
    <text evidence="3">The sequence shown here is derived from an EMBL/GenBank/DDBJ whole genome shotgun (WGS) entry which is preliminary data.</text>
</comment>
<dbReference type="EMBL" id="CAJJDN010000113">
    <property type="protein sequence ID" value="CAD8117377.1"/>
    <property type="molecule type" value="Genomic_DNA"/>
</dbReference>
<keyword evidence="4" id="KW-1185">Reference proteome</keyword>
<dbReference type="Pfam" id="PF00106">
    <property type="entry name" value="adh_short"/>
    <property type="match status" value="1"/>
</dbReference>
<evidence type="ECO:0000313" key="4">
    <source>
        <dbReference type="Proteomes" id="UP000692954"/>
    </source>
</evidence>
<name>A0A8S1QS20_9CILI</name>
<dbReference type="OrthoDB" id="1393670at2759"/>
<dbReference type="InterPro" id="IPR002347">
    <property type="entry name" value="SDR_fam"/>
</dbReference>
<organism evidence="3 4">
    <name type="scientific">Paramecium sonneborni</name>
    <dbReference type="NCBI Taxonomy" id="65129"/>
    <lineage>
        <taxon>Eukaryota</taxon>
        <taxon>Sar</taxon>
        <taxon>Alveolata</taxon>
        <taxon>Ciliophora</taxon>
        <taxon>Intramacronucleata</taxon>
        <taxon>Oligohymenophorea</taxon>
        <taxon>Peniculida</taxon>
        <taxon>Parameciidae</taxon>
        <taxon>Paramecium</taxon>
    </lineage>
</organism>
<reference evidence="3" key="1">
    <citation type="submission" date="2021-01" db="EMBL/GenBank/DDBJ databases">
        <authorList>
            <consortium name="Genoscope - CEA"/>
            <person name="William W."/>
        </authorList>
    </citation>
    <scope>NUCLEOTIDE SEQUENCE</scope>
</reference>
<dbReference type="AlphaFoldDB" id="A0A8S1QS20"/>
<protein>
    <submittedName>
        <fullName evidence="3">Uncharacterized protein</fullName>
    </submittedName>
</protein>